<keyword evidence="4 5" id="KW-0472">Membrane</keyword>
<evidence type="ECO:0000256" key="2">
    <source>
        <dbReference type="ARBA" id="ARBA00022692"/>
    </source>
</evidence>
<evidence type="ECO:0000256" key="4">
    <source>
        <dbReference type="ARBA" id="ARBA00023136"/>
    </source>
</evidence>
<reference evidence="6 7" key="1">
    <citation type="journal article" date="2024" name="Curr. Microbiol.">
        <title>Luteibacter sahnii sp. nov., A Novel Yellow-Colored Xanthomonadin Pigment Producing Probiotic Bacterium from Healthy Rice Seed Microbiome.</title>
        <authorList>
            <person name="Jaiswal G."/>
            <person name="Rana R."/>
            <person name="Nayak P.K."/>
            <person name="Chouhan R."/>
            <person name="Gandhi S.G."/>
            <person name="Patel H.K."/>
            <person name="Patil P.B."/>
        </authorList>
    </citation>
    <scope>NUCLEOTIDE SEQUENCE [LARGE SCALE GENOMIC DNA]</scope>
    <source>
        <strain evidence="6 7">PPL201</strain>
    </source>
</reference>
<keyword evidence="2 5" id="KW-0812">Transmembrane</keyword>
<evidence type="ECO:0000256" key="5">
    <source>
        <dbReference type="SAM" id="Phobius"/>
    </source>
</evidence>
<comment type="caution">
    <text evidence="6">The sequence shown here is derived from an EMBL/GenBank/DDBJ whole genome shotgun (WGS) entry which is preliminary data.</text>
</comment>
<sequence>MSPATPPIATRTGLVPWLALLALCSAYLQGAFCKWLDVDAAVAEMQHFGLAPAWLFAGVVIAFEIVCSLAVLTGRRRWLGAFALAAFTLAANVLANAWWHVPAGAERDMTMNGFFEHLGLAGAFVYVGWLDVCRRRDGR</sequence>
<evidence type="ECO:0000313" key="7">
    <source>
        <dbReference type="Proteomes" id="UP001528850"/>
    </source>
</evidence>
<dbReference type="InterPro" id="IPR032808">
    <property type="entry name" value="DoxX"/>
</dbReference>
<evidence type="ECO:0000313" key="6">
    <source>
        <dbReference type="EMBL" id="MDF4025596.1"/>
    </source>
</evidence>
<feature type="transmembrane region" description="Helical" evidence="5">
    <location>
        <begin position="113"/>
        <end position="132"/>
    </location>
</feature>
<accession>A0ABT6BBU3</accession>
<name>A0ABT6BBU3_9GAMM</name>
<dbReference type="EMBL" id="JARJJS010000002">
    <property type="protein sequence ID" value="MDF4025596.1"/>
    <property type="molecule type" value="Genomic_DNA"/>
</dbReference>
<keyword evidence="7" id="KW-1185">Reference proteome</keyword>
<organism evidence="6 7">
    <name type="scientific">Luteibacter sahnii</name>
    <dbReference type="NCBI Taxonomy" id="3021977"/>
    <lineage>
        <taxon>Bacteria</taxon>
        <taxon>Pseudomonadati</taxon>
        <taxon>Pseudomonadota</taxon>
        <taxon>Gammaproteobacteria</taxon>
        <taxon>Lysobacterales</taxon>
        <taxon>Rhodanobacteraceae</taxon>
        <taxon>Luteibacter</taxon>
    </lineage>
</organism>
<evidence type="ECO:0000256" key="3">
    <source>
        <dbReference type="ARBA" id="ARBA00022989"/>
    </source>
</evidence>
<feature type="transmembrane region" description="Helical" evidence="5">
    <location>
        <begin position="79"/>
        <end position="101"/>
    </location>
</feature>
<dbReference type="Pfam" id="PF07681">
    <property type="entry name" value="DoxX"/>
    <property type="match status" value="1"/>
</dbReference>
<proteinExistence type="predicted"/>
<gene>
    <name evidence="6" type="ORF">P3W24_11535</name>
</gene>
<dbReference type="Proteomes" id="UP001528850">
    <property type="component" value="Unassembled WGS sequence"/>
</dbReference>
<feature type="transmembrane region" description="Helical" evidence="5">
    <location>
        <begin position="54"/>
        <end position="72"/>
    </location>
</feature>
<keyword evidence="3 5" id="KW-1133">Transmembrane helix</keyword>
<protein>
    <submittedName>
        <fullName evidence="6">DoxX family protein</fullName>
    </submittedName>
</protein>
<evidence type="ECO:0000256" key="1">
    <source>
        <dbReference type="ARBA" id="ARBA00004141"/>
    </source>
</evidence>
<comment type="subcellular location">
    <subcellularLocation>
        <location evidence="1">Membrane</location>
        <topology evidence="1">Multi-pass membrane protein</topology>
    </subcellularLocation>
</comment>